<proteinExistence type="predicted"/>
<name>J9G813_9ZZZZ</name>
<organism evidence="1">
    <name type="scientific">gut metagenome</name>
    <dbReference type="NCBI Taxonomy" id="749906"/>
    <lineage>
        <taxon>unclassified sequences</taxon>
        <taxon>metagenomes</taxon>
        <taxon>organismal metagenomes</taxon>
    </lineage>
</organism>
<comment type="caution">
    <text evidence="1">The sequence shown here is derived from an EMBL/GenBank/DDBJ whole genome shotgun (WGS) entry which is preliminary data.</text>
</comment>
<protein>
    <submittedName>
        <fullName evidence="1">Uncharacterized protein</fullName>
    </submittedName>
</protein>
<accession>J9G813</accession>
<evidence type="ECO:0000313" key="1">
    <source>
        <dbReference type="EMBL" id="EJX03009.1"/>
    </source>
</evidence>
<dbReference type="AlphaFoldDB" id="J9G813"/>
<gene>
    <name evidence="1" type="ORF">EVA_08885</name>
</gene>
<sequence>MAKHDIAYYRIEDGVAEKLQPLVVHGLSLLVAPRDAAVEQRNLIVFDMMRPDASDPVDRQEKLLILAERELDPVNQIIQHTS</sequence>
<dbReference type="EMBL" id="AMCI01002329">
    <property type="protein sequence ID" value="EJX03009.1"/>
    <property type="molecule type" value="Genomic_DNA"/>
</dbReference>
<reference evidence="1" key="1">
    <citation type="journal article" date="2012" name="PLoS ONE">
        <title>Gene sets for utilization of primary and secondary nutrition supplies in the distal gut of endangered iberian lynx.</title>
        <authorList>
            <person name="Alcaide M."/>
            <person name="Messina E."/>
            <person name="Richter M."/>
            <person name="Bargiela R."/>
            <person name="Peplies J."/>
            <person name="Huws S.A."/>
            <person name="Newbold C.J."/>
            <person name="Golyshin P.N."/>
            <person name="Simon M.A."/>
            <person name="Lopez G."/>
            <person name="Yakimov M.M."/>
            <person name="Ferrer M."/>
        </authorList>
    </citation>
    <scope>NUCLEOTIDE SEQUENCE</scope>
</reference>